<organism evidence="1 2">
    <name type="scientific">Senna tora</name>
    <dbReference type="NCBI Taxonomy" id="362788"/>
    <lineage>
        <taxon>Eukaryota</taxon>
        <taxon>Viridiplantae</taxon>
        <taxon>Streptophyta</taxon>
        <taxon>Embryophyta</taxon>
        <taxon>Tracheophyta</taxon>
        <taxon>Spermatophyta</taxon>
        <taxon>Magnoliopsida</taxon>
        <taxon>eudicotyledons</taxon>
        <taxon>Gunneridae</taxon>
        <taxon>Pentapetalae</taxon>
        <taxon>rosids</taxon>
        <taxon>fabids</taxon>
        <taxon>Fabales</taxon>
        <taxon>Fabaceae</taxon>
        <taxon>Caesalpinioideae</taxon>
        <taxon>Cassia clade</taxon>
        <taxon>Senna</taxon>
    </lineage>
</organism>
<reference evidence="1" key="1">
    <citation type="submission" date="2020-09" db="EMBL/GenBank/DDBJ databases">
        <title>Genome-Enabled Discovery of Anthraquinone Biosynthesis in Senna tora.</title>
        <authorList>
            <person name="Kang S.-H."/>
            <person name="Pandey R.P."/>
            <person name="Lee C.-M."/>
            <person name="Sim J.-S."/>
            <person name="Jeong J.-T."/>
            <person name="Choi B.-S."/>
            <person name="Jung M."/>
            <person name="Ginzburg D."/>
            <person name="Zhao K."/>
            <person name="Won S.Y."/>
            <person name="Oh T.-J."/>
            <person name="Yu Y."/>
            <person name="Kim N.-H."/>
            <person name="Lee O.R."/>
            <person name="Lee T.-H."/>
            <person name="Bashyal P."/>
            <person name="Kim T.-S."/>
            <person name="Lee W.-H."/>
            <person name="Kawkins C."/>
            <person name="Kim C.-K."/>
            <person name="Kim J.S."/>
            <person name="Ahn B.O."/>
            <person name="Rhee S.Y."/>
            <person name="Sohng J.K."/>
        </authorList>
    </citation>
    <scope>NUCLEOTIDE SEQUENCE</scope>
    <source>
        <tissue evidence="1">Leaf</tissue>
    </source>
</reference>
<evidence type="ECO:0000313" key="1">
    <source>
        <dbReference type="EMBL" id="KAF7810579.1"/>
    </source>
</evidence>
<proteinExistence type="predicted"/>
<gene>
    <name evidence="1" type="ORF">G2W53_037322</name>
</gene>
<keyword evidence="2" id="KW-1185">Reference proteome</keyword>
<dbReference type="AlphaFoldDB" id="A0A834SV52"/>
<dbReference type="EMBL" id="JAAIUW010000011">
    <property type="protein sequence ID" value="KAF7810579.1"/>
    <property type="molecule type" value="Genomic_DNA"/>
</dbReference>
<sequence length="197" mass="22548">MLRPETAEKCCRMVLMVEVVVLLVLANSRMSSAKIRYSMAKIKRYGEIGSPCLMPLLGLKDCFTPLWGDFTLSENIKDFLYYFGAYGVPILVVENCMEAVFSRSLSGMKGEDVYEEIFYYGCYFRGIPCDVTICVFNRAFWIPKRRAEIFLFALLRFSKFLLLQGIRASIKRGKNEGERAYLNYAVDFLKGGAYDAN</sequence>
<name>A0A834SV52_9FABA</name>
<evidence type="ECO:0000313" key="2">
    <source>
        <dbReference type="Proteomes" id="UP000634136"/>
    </source>
</evidence>
<dbReference type="Proteomes" id="UP000634136">
    <property type="component" value="Unassembled WGS sequence"/>
</dbReference>
<protein>
    <submittedName>
        <fullName evidence="1">Uncharacterized protein</fullName>
    </submittedName>
</protein>
<accession>A0A834SV52</accession>
<comment type="caution">
    <text evidence="1">The sequence shown here is derived from an EMBL/GenBank/DDBJ whole genome shotgun (WGS) entry which is preliminary data.</text>
</comment>